<protein>
    <recommendedName>
        <fullName evidence="11">Vacuolar membrane PQ loop repeat protein</fullName>
    </recommendedName>
</protein>
<evidence type="ECO:0000256" key="8">
    <source>
        <dbReference type="SAM" id="Phobius"/>
    </source>
</evidence>
<feature type="region of interest" description="Disordered" evidence="7">
    <location>
        <begin position="118"/>
        <end position="165"/>
    </location>
</feature>
<feature type="transmembrane region" description="Helical" evidence="8">
    <location>
        <begin position="48"/>
        <end position="68"/>
    </location>
</feature>
<dbReference type="EMBL" id="JAQQPM010000001">
    <property type="protein sequence ID" value="KAK2067323.1"/>
    <property type="molecule type" value="Genomic_DNA"/>
</dbReference>
<dbReference type="InterPro" id="IPR051415">
    <property type="entry name" value="LAAT-1"/>
</dbReference>
<dbReference type="PANTHER" id="PTHR16201">
    <property type="entry name" value="SEVEN TRANSMEMBRANE PROTEIN 1-RELATED"/>
    <property type="match status" value="1"/>
</dbReference>
<comment type="subcellular location">
    <subcellularLocation>
        <location evidence="1">Membrane</location>
        <topology evidence="1">Multi-pass membrane protein</topology>
    </subcellularLocation>
</comment>
<dbReference type="Gene3D" id="1.20.1280.290">
    <property type="match status" value="2"/>
</dbReference>
<feature type="transmembrane region" description="Helical" evidence="8">
    <location>
        <begin position="189"/>
        <end position="209"/>
    </location>
</feature>
<feature type="transmembrane region" description="Helical" evidence="8">
    <location>
        <begin position="229"/>
        <end position="251"/>
    </location>
</feature>
<evidence type="ECO:0000256" key="3">
    <source>
        <dbReference type="ARBA" id="ARBA00022989"/>
    </source>
</evidence>
<keyword evidence="3 8" id="KW-1133">Transmembrane helix</keyword>
<feature type="transmembrane region" description="Helical" evidence="8">
    <location>
        <begin position="302"/>
        <end position="323"/>
    </location>
</feature>
<evidence type="ECO:0000256" key="7">
    <source>
        <dbReference type="SAM" id="MobiDB-lite"/>
    </source>
</evidence>
<keyword evidence="2 8" id="KW-0812">Transmembrane</keyword>
<evidence type="ECO:0000313" key="10">
    <source>
        <dbReference type="Proteomes" id="UP001217918"/>
    </source>
</evidence>
<dbReference type="Pfam" id="PF04193">
    <property type="entry name" value="PQ-loop"/>
    <property type="match status" value="2"/>
</dbReference>
<dbReference type="AlphaFoldDB" id="A0AAD9MB04"/>
<evidence type="ECO:0000256" key="6">
    <source>
        <dbReference type="ARBA" id="ARBA00050768"/>
    </source>
</evidence>
<dbReference type="GO" id="GO:0015174">
    <property type="term" value="F:basic amino acid transmembrane transporter activity"/>
    <property type="evidence" value="ECO:0007669"/>
    <property type="project" value="UniProtKB-ARBA"/>
</dbReference>
<name>A0AAD9MB04_9PEZI</name>
<evidence type="ECO:0000256" key="5">
    <source>
        <dbReference type="ARBA" id="ARBA00038039"/>
    </source>
</evidence>
<evidence type="ECO:0000313" key="9">
    <source>
        <dbReference type="EMBL" id="KAK2067323.1"/>
    </source>
</evidence>
<evidence type="ECO:0000256" key="1">
    <source>
        <dbReference type="ARBA" id="ARBA00004141"/>
    </source>
</evidence>
<accession>A0AAD9MB04</accession>
<organism evidence="9 10">
    <name type="scientific">Phyllachora maydis</name>
    <dbReference type="NCBI Taxonomy" id="1825666"/>
    <lineage>
        <taxon>Eukaryota</taxon>
        <taxon>Fungi</taxon>
        <taxon>Dikarya</taxon>
        <taxon>Ascomycota</taxon>
        <taxon>Pezizomycotina</taxon>
        <taxon>Sordariomycetes</taxon>
        <taxon>Sordariomycetidae</taxon>
        <taxon>Phyllachorales</taxon>
        <taxon>Phyllachoraceae</taxon>
        <taxon>Phyllachora</taxon>
    </lineage>
</organism>
<dbReference type="FunFam" id="1.20.1280.290:FF:000009">
    <property type="entry name" value="PQ loop repeat family protein"/>
    <property type="match status" value="1"/>
</dbReference>
<evidence type="ECO:0000256" key="2">
    <source>
        <dbReference type="ARBA" id="ARBA00022692"/>
    </source>
</evidence>
<proteinExistence type="inferred from homology"/>
<comment type="caution">
    <text evidence="9">The sequence shown here is derived from an EMBL/GenBank/DDBJ whole genome shotgun (WGS) entry which is preliminary data.</text>
</comment>
<dbReference type="GO" id="GO:0098852">
    <property type="term" value="C:lytic vacuole membrane"/>
    <property type="evidence" value="ECO:0007669"/>
    <property type="project" value="UniProtKB-ARBA"/>
</dbReference>
<dbReference type="GO" id="GO:0034486">
    <property type="term" value="P:vacuolar transmembrane transport"/>
    <property type="evidence" value="ECO:0007669"/>
    <property type="project" value="UniProtKB-ARBA"/>
</dbReference>
<evidence type="ECO:0000256" key="4">
    <source>
        <dbReference type="ARBA" id="ARBA00023136"/>
    </source>
</evidence>
<evidence type="ECO:0008006" key="11">
    <source>
        <dbReference type="Google" id="ProtNLM"/>
    </source>
</evidence>
<keyword evidence="4 8" id="KW-0472">Membrane</keyword>
<comment type="catalytic activity">
    <reaction evidence="6">
        <text>L-histidine(out) + L-arginine(in) = L-histidine(in) + L-arginine(out)</text>
        <dbReference type="Rhea" id="RHEA:71063"/>
        <dbReference type="ChEBI" id="CHEBI:32682"/>
        <dbReference type="ChEBI" id="CHEBI:57595"/>
    </reaction>
</comment>
<comment type="similarity">
    <text evidence="5">Belongs to the laat-1 family.</text>
</comment>
<dbReference type="FunFam" id="1.20.1280.290:FF:000012">
    <property type="entry name" value="Vacuolar membrane PQ loop repeat protein"/>
    <property type="match status" value="1"/>
</dbReference>
<dbReference type="InterPro" id="IPR006603">
    <property type="entry name" value="PQ-loop_rpt"/>
</dbReference>
<dbReference type="PANTHER" id="PTHR16201:SF44">
    <property type="entry name" value="SEVEN TRANSMEMBRANE PROTEIN 1"/>
    <property type="match status" value="1"/>
</dbReference>
<sequence>MAGHVAALASAVNPSQVPTVHDALSGIFGSLPQLITNYRSKSADGLSMGFLFIWLLGDVTNLAGALLTNLAPTAIALAFYFCFSDLALIGQCNYYNLVNARRQTHRFGRIAATERDSTAVDVEEDQNGSLAEDTPLLSSSRRRGSSMADSTGALPGSRRRHSLRHEESGLDPLRRIVTGEDDGPDSNPWLHNTLSLLAVWIVGTAGWFVSFKMGAWDDGAGPAGGDPEAAATGTGQVVGMVLGYISALCYLTARIPQIIKNWRESSTEGLAVLFFLLSLTGNFTYGASLLSFASSWSDLIKYIPWLLGSAGTMVEDFIIFAQFRAYSARPQAKNSSVA</sequence>
<dbReference type="SMART" id="SM00679">
    <property type="entry name" value="CTNS"/>
    <property type="match status" value="2"/>
</dbReference>
<reference evidence="9" key="1">
    <citation type="journal article" date="2023" name="Mol. Plant Microbe Interact.">
        <title>Elucidating the Obligate Nature and Biological Capacity of an Invasive Fungal Corn Pathogen.</title>
        <authorList>
            <person name="MacCready J.S."/>
            <person name="Roggenkamp E.M."/>
            <person name="Gdanetz K."/>
            <person name="Chilvers M.I."/>
        </authorList>
    </citation>
    <scope>NUCLEOTIDE SEQUENCE</scope>
    <source>
        <strain evidence="9">PM02</strain>
    </source>
</reference>
<gene>
    <name evidence="9" type="ORF">P8C59_001074</name>
</gene>
<feature type="transmembrane region" description="Helical" evidence="8">
    <location>
        <begin position="74"/>
        <end position="97"/>
    </location>
</feature>
<feature type="transmembrane region" description="Helical" evidence="8">
    <location>
        <begin position="272"/>
        <end position="296"/>
    </location>
</feature>
<dbReference type="Proteomes" id="UP001217918">
    <property type="component" value="Unassembled WGS sequence"/>
</dbReference>
<keyword evidence="10" id="KW-1185">Reference proteome</keyword>